<accession>A0AAX6MTN6</accession>
<dbReference type="AlphaFoldDB" id="A0AAX6MTN6"/>
<keyword evidence="2" id="KW-1185">Reference proteome</keyword>
<sequence>MDTFNYEGLLPALVEFSSSTSKPVNVAWVFADPIGKSTVLVPDLWKRVKAARPETRGLYIVCNQVEAELVASNVAQLRATDVISKIPSADDAHEQLGVISFDRFNKAMTDSGDQPCPLDHECSILFADMEQIQTVDGDMTIGILVNWIRGLRRLKDGVRVTVIFLADRHLCRLDVDDVFYAHEIRPAYFEWDERVAYDEFKIDESGVTHFIRSALFESPQTDAAPWVVLFAPDREVAFAEFVEPLARDPDRRIRWASVDGDTEADRIVEMMSADEPTVLFVRNDFSSCLPLKNLRCAISFPYKKVRMFDPSTSQFPLADIPISDGDLHRQRAWVAKSAKAGGNVAEFYRVWDGEWFRASKSDNKAPIRGDTMRLLLEASKTFGGLAFPEVPVPSLRGSPSLLGETHRRLVIMNCISLRTPTSEITPMGKKVLFYLKHKGFNHSGSTEVAHLLARIETNPELSLPGKRVLILMAAVTANRPMYELTDEAARSILNEDMEALNAIREDCAGVGKENADYGQLWCELGIWTKIAAEDTADRAVVEGRDFVEMADGYMRVSVNSCVRIADYVKNLEAHLGIKPCKDMMAETALAPAELEPVFETLAWSYLFQMVFFNYDLISPPGDFISLHPVDLSLTPSLAAFRSEARKNPQDCGGFATIYQEATINRDKLAPRYLTMIPNDLPGKMIRYAGADNLFSLVATTFPVPPI</sequence>
<protein>
    <submittedName>
        <fullName evidence="1">Uncharacterized protein</fullName>
    </submittedName>
</protein>
<evidence type="ECO:0000313" key="2">
    <source>
        <dbReference type="Proteomes" id="UP001369815"/>
    </source>
</evidence>
<proteinExistence type="predicted"/>
<comment type="caution">
    <text evidence="1">The sequence shown here is derived from an EMBL/GenBank/DDBJ whole genome shotgun (WGS) entry which is preliminary data.</text>
</comment>
<gene>
    <name evidence="1" type="ORF">Daesc_003677</name>
</gene>
<name>A0AAX6MTN6_9PEZI</name>
<evidence type="ECO:0000313" key="1">
    <source>
        <dbReference type="EMBL" id="KAK6956030.1"/>
    </source>
</evidence>
<dbReference type="EMBL" id="JBANMG010000003">
    <property type="protein sequence ID" value="KAK6956030.1"/>
    <property type="molecule type" value="Genomic_DNA"/>
</dbReference>
<organism evidence="1 2">
    <name type="scientific">Daldinia eschscholtzii</name>
    <dbReference type="NCBI Taxonomy" id="292717"/>
    <lineage>
        <taxon>Eukaryota</taxon>
        <taxon>Fungi</taxon>
        <taxon>Dikarya</taxon>
        <taxon>Ascomycota</taxon>
        <taxon>Pezizomycotina</taxon>
        <taxon>Sordariomycetes</taxon>
        <taxon>Xylariomycetidae</taxon>
        <taxon>Xylariales</taxon>
        <taxon>Hypoxylaceae</taxon>
        <taxon>Daldinia</taxon>
    </lineage>
</organism>
<dbReference type="Proteomes" id="UP001369815">
    <property type="component" value="Unassembled WGS sequence"/>
</dbReference>
<reference evidence="1 2" key="1">
    <citation type="journal article" date="2024" name="Front Chem Biol">
        <title>Unveiling the potential of Daldinia eschscholtzii MFLUCC 19-0629 through bioactivity and bioinformatics studies for enhanced sustainable agriculture production.</title>
        <authorList>
            <person name="Brooks S."/>
            <person name="Weaver J.A."/>
            <person name="Klomchit A."/>
            <person name="Alharthi S.A."/>
            <person name="Onlamun T."/>
            <person name="Nurani R."/>
            <person name="Vong T.K."/>
            <person name="Alberti F."/>
            <person name="Greco C."/>
        </authorList>
    </citation>
    <scope>NUCLEOTIDE SEQUENCE [LARGE SCALE GENOMIC DNA]</scope>
    <source>
        <strain evidence="1">MFLUCC 19-0629</strain>
    </source>
</reference>